<dbReference type="EMBL" id="DAATFH010000004">
    <property type="protein sequence ID" value="HAE8493294.1"/>
    <property type="molecule type" value="Genomic_DNA"/>
</dbReference>
<dbReference type="AlphaFoldDB" id="A0A737S7H1"/>
<protein>
    <submittedName>
        <fullName evidence="1">Uncharacterized protein</fullName>
    </submittedName>
</protein>
<evidence type="ECO:0000313" key="1">
    <source>
        <dbReference type="EMBL" id="HAE8493294.1"/>
    </source>
</evidence>
<reference evidence="1" key="2">
    <citation type="submission" date="2018-07" db="EMBL/GenBank/DDBJ databases">
        <authorList>
            <consortium name="NCBI Pathogen Detection Project"/>
        </authorList>
    </citation>
    <scope>NUCLEOTIDE SEQUENCE</scope>
    <source>
        <strain evidence="1">N26626</strain>
    </source>
</reference>
<comment type="caution">
    <text evidence="1">The sequence shown here is derived from an EMBL/GenBank/DDBJ whole genome shotgun (WGS) entry which is preliminary data.</text>
</comment>
<gene>
    <name evidence="1" type="ORF">GND34_000839</name>
</gene>
<sequence>MCWKASFLREYCVNAVVAIASKINLSEGRASWRASGIKDHEKDPYSEFTPSLS</sequence>
<name>A0A737S7H1_SALER</name>
<accession>A0A737S7H1</accession>
<organism evidence="1">
    <name type="scientific">Salmonella enterica</name>
    <name type="common">Salmonella choleraesuis</name>
    <dbReference type="NCBI Taxonomy" id="28901"/>
    <lineage>
        <taxon>Bacteria</taxon>
        <taxon>Pseudomonadati</taxon>
        <taxon>Pseudomonadota</taxon>
        <taxon>Gammaproteobacteria</taxon>
        <taxon>Enterobacterales</taxon>
        <taxon>Enterobacteriaceae</taxon>
        <taxon>Salmonella</taxon>
    </lineage>
</organism>
<proteinExistence type="predicted"/>
<reference evidence="1" key="1">
    <citation type="journal article" date="2018" name="Genome Biol.">
        <title>SKESA: strategic k-mer extension for scrupulous assemblies.</title>
        <authorList>
            <person name="Souvorov A."/>
            <person name="Agarwala R."/>
            <person name="Lipman D.J."/>
        </authorList>
    </citation>
    <scope>NUCLEOTIDE SEQUENCE</scope>
    <source>
        <strain evidence="1">N26626</strain>
    </source>
</reference>